<reference evidence="2" key="1">
    <citation type="journal article" date="2019" name="Int. J. Syst. Evol. Microbiol.">
        <title>The Global Catalogue of Microorganisms (GCM) 10K type strain sequencing project: providing services to taxonomists for standard genome sequencing and annotation.</title>
        <authorList>
            <consortium name="The Broad Institute Genomics Platform"/>
            <consortium name="The Broad Institute Genome Sequencing Center for Infectious Disease"/>
            <person name="Wu L."/>
            <person name="Ma J."/>
        </authorList>
    </citation>
    <scope>NUCLEOTIDE SEQUENCE [LARGE SCALE GENOMIC DNA]</scope>
    <source>
        <strain evidence="2">JCM 15503</strain>
    </source>
</reference>
<name>A0ABP3VTR7_9BURK</name>
<comment type="caution">
    <text evidence="1">The sequence shown here is derived from an EMBL/GenBank/DDBJ whole genome shotgun (WGS) entry which is preliminary data.</text>
</comment>
<dbReference type="EMBL" id="BAAAEW010000042">
    <property type="protein sequence ID" value="GAA0765630.1"/>
    <property type="molecule type" value="Genomic_DNA"/>
</dbReference>
<evidence type="ECO:0000313" key="1">
    <source>
        <dbReference type="EMBL" id="GAA0765630.1"/>
    </source>
</evidence>
<proteinExistence type="predicted"/>
<accession>A0ABP3VTR7</accession>
<protein>
    <submittedName>
        <fullName evidence="1">Uncharacterized protein</fullName>
    </submittedName>
</protein>
<gene>
    <name evidence="1" type="ORF">GCM10009107_52940</name>
</gene>
<evidence type="ECO:0000313" key="2">
    <source>
        <dbReference type="Proteomes" id="UP001500279"/>
    </source>
</evidence>
<keyword evidence="2" id="KW-1185">Reference proteome</keyword>
<dbReference type="RefSeq" id="WP_141288336.1">
    <property type="nucleotide sequence ID" value="NZ_BAAAEW010000042.1"/>
</dbReference>
<dbReference type="Proteomes" id="UP001500279">
    <property type="component" value="Unassembled WGS sequence"/>
</dbReference>
<organism evidence="1 2">
    <name type="scientific">Ideonella azotifigens</name>
    <dbReference type="NCBI Taxonomy" id="513160"/>
    <lineage>
        <taxon>Bacteria</taxon>
        <taxon>Pseudomonadati</taxon>
        <taxon>Pseudomonadota</taxon>
        <taxon>Betaproteobacteria</taxon>
        <taxon>Burkholderiales</taxon>
        <taxon>Sphaerotilaceae</taxon>
        <taxon>Ideonella</taxon>
    </lineage>
</organism>
<sequence length="102" mass="10526">MATTVPTASAAVSAATSLLRRDTDLVQVIGLMKQVPLVSSVGTGEVGQTSLARIGFQRPALSSCGQFAGRHTFVGRARLPAGLRSLTEAHPGKYVGERGCAC</sequence>